<dbReference type="InterPro" id="IPR057736">
    <property type="entry name" value="SAF_PseI/NeuA/NeuB"/>
</dbReference>
<dbReference type="InterPro" id="IPR013132">
    <property type="entry name" value="PseI/NeuA/B-like_N"/>
</dbReference>
<protein>
    <submittedName>
        <fullName evidence="2">N-acetylneuraminate synthase family protein</fullName>
    </submittedName>
</protein>
<dbReference type="InterPro" id="IPR051690">
    <property type="entry name" value="PseI-like"/>
</dbReference>
<dbReference type="InterPro" id="IPR013785">
    <property type="entry name" value="Aldolase_TIM"/>
</dbReference>
<evidence type="ECO:0000259" key="1">
    <source>
        <dbReference type="SMART" id="SM00858"/>
    </source>
</evidence>
<dbReference type="Gene3D" id="3.90.1210.10">
    <property type="entry name" value="Antifreeze-like/N-acetylneuraminic acid synthase C-terminal domain"/>
    <property type="match status" value="1"/>
</dbReference>
<dbReference type="SMART" id="SM00858">
    <property type="entry name" value="SAF"/>
    <property type="match status" value="1"/>
</dbReference>
<feature type="domain" description="SAF" evidence="1">
    <location>
        <begin position="286"/>
        <end position="343"/>
    </location>
</feature>
<name>A0A9Q7ABB0_9BACT</name>
<dbReference type="SUPFAM" id="SSF51269">
    <property type="entry name" value="AFP III-like domain"/>
    <property type="match status" value="1"/>
</dbReference>
<dbReference type="PANTHER" id="PTHR42966">
    <property type="entry name" value="N-ACETYLNEURAMINATE SYNTHASE"/>
    <property type="match status" value="1"/>
</dbReference>
<dbReference type="PANTHER" id="PTHR42966:SF1">
    <property type="entry name" value="SIALIC ACID SYNTHASE"/>
    <property type="match status" value="1"/>
</dbReference>
<dbReference type="Proteomes" id="UP000671879">
    <property type="component" value="Chromosome"/>
</dbReference>
<dbReference type="AlphaFoldDB" id="A0A9Q7ABB0"/>
<dbReference type="Pfam" id="PF03102">
    <property type="entry name" value="NeuB"/>
    <property type="match status" value="1"/>
</dbReference>
<dbReference type="Gene3D" id="3.20.20.70">
    <property type="entry name" value="Aldolase class I"/>
    <property type="match status" value="1"/>
</dbReference>
<reference evidence="3" key="1">
    <citation type="submission" date="2021-04" db="EMBL/GenBank/DDBJ databases">
        <title>A novel Synergistetes isolate from a pyrite-forming mixed culture.</title>
        <authorList>
            <person name="Bunk B."/>
            <person name="Sproer C."/>
            <person name="Spring S."/>
            <person name="Pester M."/>
        </authorList>
    </citation>
    <scope>NUCLEOTIDE SEQUENCE [LARGE SCALE GENOMIC DNA]</scope>
    <source>
        <strain evidence="3">J.5.4.2-T.3.5.2</strain>
    </source>
</reference>
<dbReference type="RefSeq" id="WP_274372634.1">
    <property type="nucleotide sequence ID" value="NZ_CP072943.1"/>
</dbReference>
<dbReference type="KEGG" id="aram:KAR29_08815"/>
<dbReference type="CDD" id="cd11615">
    <property type="entry name" value="SAF_NeuB_like"/>
    <property type="match status" value="1"/>
</dbReference>
<organism evidence="2 3">
    <name type="scientific">Aminithiophilus ramosus</name>
    <dbReference type="NCBI Taxonomy" id="3029084"/>
    <lineage>
        <taxon>Bacteria</taxon>
        <taxon>Thermotogati</taxon>
        <taxon>Synergistota</taxon>
        <taxon>Synergistia</taxon>
        <taxon>Synergistales</taxon>
        <taxon>Aminithiophilaceae</taxon>
        <taxon>Aminithiophilus</taxon>
    </lineage>
</organism>
<keyword evidence="3" id="KW-1185">Reference proteome</keyword>
<dbReference type="Pfam" id="PF08666">
    <property type="entry name" value="SAF"/>
    <property type="match status" value="1"/>
</dbReference>
<proteinExistence type="predicted"/>
<sequence length="343" mass="37880">MAGEIGLCGRSIGPGNPSFLVAEVGANHNRSLDLAKAHIDAAVAAGADAVKFQIYSAEGLYSRRTPRHSGYEKDLFTLIREIETPRSWLPELRRYCDERKILFFATPFDHRAVDELDEVSDLFKIASFELVDLALIRHCASKGKPLIISTGLATMEEIEDAYLACREVGNERVVFLQCASVYPAPAHIMNLRAMETLSRAFGVPTGLSDHTRGIHVSLAAVAMGASVIEKHFTLDRTMAGPDHPFAIEPDELADLVRSCREIESAMGDGRKLGPFVEEREFYEKARRSLHAACDIPAGTVLTEAMVVCKRPGYGIRPKFLPLVLGRPVKVDIASDQWITWEMV</sequence>
<gene>
    <name evidence="2" type="ORF">KAR29_08815</name>
</gene>
<dbReference type="GO" id="GO:0016051">
    <property type="term" value="P:carbohydrate biosynthetic process"/>
    <property type="evidence" value="ECO:0007669"/>
    <property type="project" value="InterPro"/>
</dbReference>
<evidence type="ECO:0000313" key="3">
    <source>
        <dbReference type="Proteomes" id="UP000671879"/>
    </source>
</evidence>
<dbReference type="InterPro" id="IPR036732">
    <property type="entry name" value="AFP_Neu5c_C_sf"/>
</dbReference>
<dbReference type="GO" id="GO:0047444">
    <property type="term" value="F:N-acylneuraminate-9-phosphate synthase activity"/>
    <property type="evidence" value="ECO:0007669"/>
    <property type="project" value="TreeGrafter"/>
</dbReference>
<dbReference type="SUPFAM" id="SSF51569">
    <property type="entry name" value="Aldolase"/>
    <property type="match status" value="1"/>
</dbReference>
<dbReference type="InterPro" id="IPR013974">
    <property type="entry name" value="SAF"/>
</dbReference>
<dbReference type="EMBL" id="CP072943">
    <property type="protein sequence ID" value="QTX31469.1"/>
    <property type="molecule type" value="Genomic_DNA"/>
</dbReference>
<evidence type="ECO:0000313" key="2">
    <source>
        <dbReference type="EMBL" id="QTX31469.1"/>
    </source>
</evidence>
<accession>A0A9Q7ABB0</accession>